<comment type="caution">
    <text evidence="3">The sequence shown here is derived from an EMBL/GenBank/DDBJ whole genome shotgun (WGS) entry which is preliminary data.</text>
</comment>
<evidence type="ECO:0000313" key="3">
    <source>
        <dbReference type="EMBL" id="KAJ7691263.1"/>
    </source>
</evidence>
<keyword evidence="2" id="KW-0732">Signal</keyword>
<evidence type="ECO:0000256" key="2">
    <source>
        <dbReference type="SAM" id="SignalP"/>
    </source>
</evidence>
<dbReference type="AlphaFoldDB" id="A0AAD7DH97"/>
<organism evidence="3 4">
    <name type="scientific">Mycena rosella</name>
    <name type="common">Pink bonnet</name>
    <name type="synonym">Agaricus rosellus</name>
    <dbReference type="NCBI Taxonomy" id="1033263"/>
    <lineage>
        <taxon>Eukaryota</taxon>
        <taxon>Fungi</taxon>
        <taxon>Dikarya</taxon>
        <taxon>Basidiomycota</taxon>
        <taxon>Agaricomycotina</taxon>
        <taxon>Agaricomycetes</taxon>
        <taxon>Agaricomycetidae</taxon>
        <taxon>Agaricales</taxon>
        <taxon>Marasmiineae</taxon>
        <taxon>Mycenaceae</taxon>
        <taxon>Mycena</taxon>
    </lineage>
</organism>
<evidence type="ECO:0000256" key="1">
    <source>
        <dbReference type="SAM" id="MobiDB-lite"/>
    </source>
</evidence>
<feature type="chain" id="PRO_5041969516" evidence="2">
    <location>
        <begin position="19"/>
        <end position="909"/>
    </location>
</feature>
<reference evidence="3" key="1">
    <citation type="submission" date="2023-03" db="EMBL/GenBank/DDBJ databases">
        <title>Massive genome expansion in bonnet fungi (Mycena s.s.) driven by repeated elements and novel gene families across ecological guilds.</title>
        <authorList>
            <consortium name="Lawrence Berkeley National Laboratory"/>
            <person name="Harder C.B."/>
            <person name="Miyauchi S."/>
            <person name="Viragh M."/>
            <person name="Kuo A."/>
            <person name="Thoen E."/>
            <person name="Andreopoulos B."/>
            <person name="Lu D."/>
            <person name="Skrede I."/>
            <person name="Drula E."/>
            <person name="Henrissat B."/>
            <person name="Morin E."/>
            <person name="Kohler A."/>
            <person name="Barry K."/>
            <person name="LaButti K."/>
            <person name="Morin E."/>
            <person name="Salamov A."/>
            <person name="Lipzen A."/>
            <person name="Mereny Z."/>
            <person name="Hegedus B."/>
            <person name="Baldrian P."/>
            <person name="Stursova M."/>
            <person name="Weitz H."/>
            <person name="Taylor A."/>
            <person name="Grigoriev I.V."/>
            <person name="Nagy L.G."/>
            <person name="Martin F."/>
            <person name="Kauserud H."/>
        </authorList>
    </citation>
    <scope>NUCLEOTIDE SEQUENCE</scope>
    <source>
        <strain evidence="3">CBHHK067</strain>
    </source>
</reference>
<name>A0AAD7DH97_MYCRO</name>
<gene>
    <name evidence="3" type="ORF">B0H17DRAFT_1133794</name>
</gene>
<feature type="region of interest" description="Disordered" evidence="1">
    <location>
        <begin position="886"/>
        <end position="909"/>
    </location>
</feature>
<accession>A0AAD7DH97</accession>
<feature type="region of interest" description="Disordered" evidence="1">
    <location>
        <begin position="758"/>
        <end position="778"/>
    </location>
</feature>
<dbReference type="Proteomes" id="UP001221757">
    <property type="component" value="Unassembled WGS sequence"/>
</dbReference>
<protein>
    <submittedName>
        <fullName evidence="3">Uncharacterized protein</fullName>
    </submittedName>
</protein>
<dbReference type="EMBL" id="JARKIE010000059">
    <property type="protein sequence ID" value="KAJ7691263.1"/>
    <property type="molecule type" value="Genomic_DNA"/>
</dbReference>
<feature type="compositionally biased region" description="Low complexity" evidence="1">
    <location>
        <begin position="275"/>
        <end position="284"/>
    </location>
</feature>
<feature type="region of interest" description="Disordered" evidence="1">
    <location>
        <begin position="501"/>
        <end position="526"/>
    </location>
</feature>
<keyword evidence="4" id="KW-1185">Reference proteome</keyword>
<feature type="compositionally biased region" description="Basic and acidic residues" evidence="1">
    <location>
        <begin position="891"/>
        <end position="903"/>
    </location>
</feature>
<proteinExistence type="predicted"/>
<sequence length="909" mass="100472">MLRCNPLLAMGFLSSAHAAPYQLSTHYSLCQCRPHQRRHWRRRPGLELSPYSAWVTSVKLTEMLLAFKSSARAAVLLPEPPAKSFIHRISATPFSSAATSSLGGTGVASSSAIVSRSDLSDDPFNSSPVCPAKAYAQNISATYAAKLVNGDFTVDLQDRAIAEAYRVAAKSMLTAYWFAKDDPTMLAVLGAAKCHTYVVLDLKDYDPNSEHQLWTTTKAVLNKSPTIMHKATPSAPTAGPSQLQPSDQVITLSSDDDDDDDTSIVGTPTHQKLRSSSSVSPTKSTKNKWPLKYACNMDKGFHKMAAKPGTRPSVFGEVFKGCQWASSTYYDHHKAWENLSEKQIAAAVAYGRTPEVALLSSTLHHHFLKQTSCAVASAQDYAVYDHPVPCTRKKVSYSHLHLLSVMAPTFLSAEYLHAQVVESGDHFGLSDLVARFSSVVLPTNLTRLAKNPLGNAEAIKQIVEAKVQVDWAYILSDSPDAENRVLDNFIRGHVAAKRWPFHSRAPTEEQEQEGEGESHRPKKSIKPRETIKYSWEDWYADNVWRFIIHDPAVDAELYRTKVLVVDYTDQENDLVDMHRFNLLPLEIHALQPQALASDQVASPEATTYAAKTAVLLHYLYRLWHPVNSTSPFQVAYTLPGYGNDEVTLFQYPKGFITGTKEDFKGQWMPPIKIADHYVPIVGPPNAHRILLVFTPYDPKPSAPVPEVSPAAVPAPAPAPAPVALTPAEEKNRAAAAYLLEKYGPHTVIQKIRSGLDAEAAEEDADTSQKKGPKKAGQPPAMMVEWVAVVDEIVQKHGSQKIPASVSHKGKFTQGNFEVLFNRRIGWINLSVTAADLVRKKKHTLKGQLLESFETFLGVTDNGLKNRYGVDTFHQKLQEFVNSDVDEQTFQQEKDAQKLAGKDDGENESD</sequence>
<feature type="signal peptide" evidence="2">
    <location>
        <begin position="1"/>
        <end position="18"/>
    </location>
</feature>
<feature type="region of interest" description="Disordered" evidence="1">
    <location>
        <begin position="250"/>
        <end position="285"/>
    </location>
</feature>
<evidence type="ECO:0000313" key="4">
    <source>
        <dbReference type="Proteomes" id="UP001221757"/>
    </source>
</evidence>